<dbReference type="InterPro" id="IPR008758">
    <property type="entry name" value="Peptidase_S28"/>
</dbReference>
<evidence type="ECO:0000256" key="4">
    <source>
        <dbReference type="ARBA" id="ARBA00022801"/>
    </source>
</evidence>
<evidence type="ECO:0000256" key="6">
    <source>
        <dbReference type="SAM" id="MobiDB-lite"/>
    </source>
</evidence>
<dbReference type="STRING" id="1611254.A0A2G5U0Q2"/>
<keyword evidence="9" id="KW-1185">Reference proteome</keyword>
<sequence length="1125" mass="124809">MLQNLALLAFLAASVLAILPNHYHFKAKLNKAARLSTGNANVPVTTAYMVQNLDHYNGNASGTFIQRYYYTESYTLHQRTAFLYISVSGDFETSVITDDRNPVVKSAKQFGATVFSLEHRYYGQSKPNVANFDSNSLRYLNSFQAIQDIVAFIKYANKQFNMDPDVRWVLWGAGYGGVIAAEARKWNPDVVAGVIASSSPLTHVYDFWQFNDHVQMAISQEGGQLCYQKIMQGFTDIRQAMRTPEGRSNISDLFQLNPRLDQTNLTYNDIQTFYLAIMSPFQEMIQFNNDFNIDIGALCTTIDQSTWTPMQVIWQAYVYLSTTVTGSVQPMITSYQTIVSDLGNQSASSPNIDNRMWQYQMCTEFGWIPTTNNNEQGLFGAVIPTSLFLNMCFDIFPGANLDATTIRDLTIDYNNYYGSSYDYSGTNVVFTNGWYDPWSTLGKETTADFSVVAYVIPGASWASDMFPGNTNNTFIINAHRLMAENINIWVNGPKNPKTFVNTTIPWTRPAWGEFAIFEETTLKEEVEARFTAIGDDVPSKKTFPEPRFKKVFLGRPPHGFLPEPDYEIPADMPPGFEQGMFRQRENHFDNRNPDFFQQKFYKNTQWAQPGGPNFLMIGGEGPEGPRWVLNENLTWLTYAKKYGATVYILEHRFYGDSLVGQSNDNFNVLTSLQMLYDLAEFIKAVNIRTGTSAPWITFGGSYSGAMSAWMREVFPDLVIGAVASSGPVFAKTDFYEYLMVVEKSIRTYDKTCADRIQSGFSTMQTMFQTKEGRQNLSDIFQLQPPFGDNVTDTDQHYFFSNIYGNFQGAVQYSGDNTGSYANGYGIPDMCKFMTNDSNTPLNNIVKFNEYMTVFYNGGGNYTGTDNKYQDMIDSLIHAQESGPDSAASLLWTWQTCNEFGYFQSADSGNGIFGSPTPVNMFVQMCMDVFGSTYQRIFIDNQIAQTNYKYGERQHYRGTNVVFPNGNVDPWHALGLYGSADDSVVAYLINGTAHCADMYPARAADVPGLKVVRDIIDTNIGKWLSQANVGTTTGAPSTATVATAGSSTATVATAGTSKPTVATGGPATSTATTPAAPVTNTTAAPTASPAIGSPSTSPATVQTSTKSAATSSVILSFIAIFASYLL</sequence>
<dbReference type="Pfam" id="PF05577">
    <property type="entry name" value="Peptidase_S28"/>
    <property type="match status" value="2"/>
</dbReference>
<dbReference type="InterPro" id="IPR029058">
    <property type="entry name" value="AB_hydrolase_fold"/>
</dbReference>
<reference evidence="9" key="1">
    <citation type="submission" date="2017-10" db="EMBL/GenBank/DDBJ databases">
        <title>Rapid genome shrinkage in a self-fertile nematode reveals novel sperm competition proteins.</title>
        <authorList>
            <person name="Yin D."/>
            <person name="Schwarz E.M."/>
            <person name="Thomas C.G."/>
            <person name="Felde R.L."/>
            <person name="Korf I.F."/>
            <person name="Cutter A.D."/>
            <person name="Schartner C.M."/>
            <person name="Ralston E.J."/>
            <person name="Meyer B.J."/>
            <person name="Haag E.S."/>
        </authorList>
    </citation>
    <scope>NUCLEOTIDE SEQUENCE [LARGE SCALE GENOMIC DNA]</scope>
    <source>
        <strain evidence="9">JU1422</strain>
    </source>
</reference>
<evidence type="ECO:0000256" key="5">
    <source>
        <dbReference type="ARBA" id="ARBA00023180"/>
    </source>
</evidence>
<keyword evidence="3 7" id="KW-0732">Signal</keyword>
<evidence type="ECO:0000256" key="2">
    <source>
        <dbReference type="ARBA" id="ARBA00022670"/>
    </source>
</evidence>
<dbReference type="GO" id="GO:0008239">
    <property type="term" value="F:dipeptidyl-peptidase activity"/>
    <property type="evidence" value="ECO:0007669"/>
    <property type="project" value="TreeGrafter"/>
</dbReference>
<evidence type="ECO:0000256" key="1">
    <source>
        <dbReference type="ARBA" id="ARBA00011079"/>
    </source>
</evidence>
<dbReference type="AlphaFoldDB" id="A0A2G5U0Q2"/>
<dbReference type="OrthoDB" id="1735038at2759"/>
<dbReference type="FunFam" id="1.20.120.980:FF:000011">
    <property type="entry name" value="Prolyl Carboxy Peptidase like"/>
    <property type="match status" value="1"/>
</dbReference>
<dbReference type="FunFam" id="1.20.120.980:FF:000003">
    <property type="entry name" value="Serine protease 16"/>
    <property type="match status" value="1"/>
</dbReference>
<accession>A0A2G5U0Q2</accession>
<gene>
    <name evidence="8" type="primary">Cnig_chr_IV.g13003</name>
    <name evidence="8" type="ORF">B9Z55_013003</name>
</gene>
<dbReference type="Proteomes" id="UP000230233">
    <property type="component" value="Chromosome IV"/>
</dbReference>
<evidence type="ECO:0000256" key="7">
    <source>
        <dbReference type="SAM" id="SignalP"/>
    </source>
</evidence>
<feature type="signal peptide" evidence="7">
    <location>
        <begin position="1"/>
        <end position="17"/>
    </location>
</feature>
<feature type="compositionally biased region" description="Low complexity" evidence="6">
    <location>
        <begin position="1051"/>
        <end position="1099"/>
    </location>
</feature>
<comment type="similarity">
    <text evidence="1">Belongs to the peptidase S28 family.</text>
</comment>
<dbReference type="Gene3D" id="3.40.50.1820">
    <property type="entry name" value="alpha/beta hydrolase"/>
    <property type="match status" value="2"/>
</dbReference>
<dbReference type="PANTHER" id="PTHR11010">
    <property type="entry name" value="PROTEASE S28 PRO-X CARBOXYPEPTIDASE-RELATED"/>
    <property type="match status" value="1"/>
</dbReference>
<comment type="caution">
    <text evidence="8">The sequence shown here is derived from an EMBL/GenBank/DDBJ whole genome shotgun (WGS) entry which is preliminary data.</text>
</comment>
<keyword evidence="4" id="KW-0378">Hydrolase</keyword>
<dbReference type="PANTHER" id="PTHR11010:SF105">
    <property type="entry name" value="PEPTIDASE S28-RELATED"/>
    <property type="match status" value="1"/>
</dbReference>
<evidence type="ECO:0000256" key="3">
    <source>
        <dbReference type="ARBA" id="ARBA00022729"/>
    </source>
</evidence>
<dbReference type="InterPro" id="IPR042269">
    <property type="entry name" value="Ser_carbopepase_S28_SKS"/>
</dbReference>
<dbReference type="GO" id="GO:0070008">
    <property type="term" value="F:serine-type exopeptidase activity"/>
    <property type="evidence" value="ECO:0007669"/>
    <property type="project" value="InterPro"/>
</dbReference>
<protein>
    <submittedName>
        <fullName evidence="8">Uncharacterized protein</fullName>
    </submittedName>
</protein>
<organism evidence="8 9">
    <name type="scientific">Caenorhabditis nigoni</name>
    <dbReference type="NCBI Taxonomy" id="1611254"/>
    <lineage>
        <taxon>Eukaryota</taxon>
        <taxon>Metazoa</taxon>
        <taxon>Ecdysozoa</taxon>
        <taxon>Nematoda</taxon>
        <taxon>Chromadorea</taxon>
        <taxon>Rhabditida</taxon>
        <taxon>Rhabditina</taxon>
        <taxon>Rhabditomorpha</taxon>
        <taxon>Rhabditoidea</taxon>
        <taxon>Rhabditidae</taxon>
        <taxon>Peloderinae</taxon>
        <taxon>Caenorhabditis</taxon>
    </lineage>
</organism>
<feature type="chain" id="PRO_5013552582" evidence="7">
    <location>
        <begin position="18"/>
        <end position="1125"/>
    </location>
</feature>
<name>A0A2G5U0Q2_9PELO</name>
<feature type="region of interest" description="Disordered" evidence="6">
    <location>
        <begin position="1051"/>
        <end position="1100"/>
    </location>
</feature>
<evidence type="ECO:0000313" key="8">
    <source>
        <dbReference type="EMBL" id="PIC32796.1"/>
    </source>
</evidence>
<dbReference type="EMBL" id="PDUG01000004">
    <property type="protein sequence ID" value="PIC32796.1"/>
    <property type="molecule type" value="Genomic_DNA"/>
</dbReference>
<keyword evidence="2" id="KW-0645">Protease</keyword>
<evidence type="ECO:0000313" key="9">
    <source>
        <dbReference type="Proteomes" id="UP000230233"/>
    </source>
</evidence>
<proteinExistence type="inferred from homology"/>
<dbReference type="Gene3D" id="1.20.120.980">
    <property type="entry name" value="Serine carboxypeptidase S28, SKS domain"/>
    <property type="match status" value="2"/>
</dbReference>
<keyword evidence="5" id="KW-0325">Glycoprotein</keyword>
<dbReference type="GO" id="GO:0006508">
    <property type="term" value="P:proteolysis"/>
    <property type="evidence" value="ECO:0007669"/>
    <property type="project" value="UniProtKB-KW"/>
</dbReference>
<dbReference type="SUPFAM" id="SSF53474">
    <property type="entry name" value="alpha/beta-Hydrolases"/>
    <property type="match status" value="2"/>
</dbReference>